<dbReference type="AlphaFoldDB" id="A0A1G9V1A9"/>
<organism evidence="1 2">
    <name type="scientific">Sediminibacillus halophilus</name>
    <dbReference type="NCBI Taxonomy" id="482461"/>
    <lineage>
        <taxon>Bacteria</taxon>
        <taxon>Bacillati</taxon>
        <taxon>Bacillota</taxon>
        <taxon>Bacilli</taxon>
        <taxon>Bacillales</taxon>
        <taxon>Bacillaceae</taxon>
        <taxon>Sediminibacillus</taxon>
    </lineage>
</organism>
<reference evidence="2" key="1">
    <citation type="submission" date="2016-10" db="EMBL/GenBank/DDBJ databases">
        <authorList>
            <person name="Varghese N."/>
            <person name="Submissions S."/>
        </authorList>
    </citation>
    <scope>NUCLEOTIDE SEQUENCE [LARGE SCALE GENOMIC DNA]</scope>
    <source>
        <strain evidence="2">CGMCC 1.6199</strain>
    </source>
</reference>
<accession>A0A1G9V1A9</accession>
<dbReference type="OrthoDB" id="2291120at2"/>
<evidence type="ECO:0000313" key="1">
    <source>
        <dbReference type="EMBL" id="SDM65827.1"/>
    </source>
</evidence>
<dbReference type="EMBL" id="FNHF01000004">
    <property type="protein sequence ID" value="SDM65827.1"/>
    <property type="molecule type" value="Genomic_DNA"/>
</dbReference>
<name>A0A1G9V1A9_9BACI</name>
<dbReference type="STRING" id="482461.SAMN05216244_3084"/>
<proteinExistence type="predicted"/>
<protein>
    <submittedName>
        <fullName evidence="1">Uncharacterized protein</fullName>
    </submittedName>
</protein>
<dbReference type="Proteomes" id="UP000182347">
    <property type="component" value="Unassembled WGS sequence"/>
</dbReference>
<evidence type="ECO:0000313" key="2">
    <source>
        <dbReference type="Proteomes" id="UP000182347"/>
    </source>
</evidence>
<sequence length="79" mass="9463">MTEIQNERNKRFKNLAEKRTQKILDTLDLIANLSVRNNYDYSEEEVNEMFNAIENKTSEVKKLFIKQKAQKTEFKFSDN</sequence>
<dbReference type="RefSeq" id="WP_074600169.1">
    <property type="nucleotide sequence ID" value="NZ_FNHF01000004.1"/>
</dbReference>
<gene>
    <name evidence="1" type="ORF">SAMN05216244_3084</name>
</gene>
<keyword evidence="2" id="KW-1185">Reference proteome</keyword>